<keyword evidence="4" id="KW-0614">Plasmid</keyword>
<evidence type="ECO:0000256" key="1">
    <source>
        <dbReference type="RuleBase" id="RU003494"/>
    </source>
</evidence>
<dbReference type="KEGG" id="cmag:CBW24_17140"/>
<feature type="domain" description="GST N-terminal" evidence="2">
    <location>
        <begin position="1"/>
        <end position="81"/>
    </location>
</feature>
<dbReference type="InterPro" id="IPR036249">
    <property type="entry name" value="Thioredoxin-like_sf"/>
</dbReference>
<dbReference type="Gene3D" id="1.20.1050.10">
    <property type="match status" value="1"/>
</dbReference>
<organism evidence="4 5">
    <name type="scientific">Pacificitalea manganoxidans</name>
    <dbReference type="NCBI Taxonomy" id="1411902"/>
    <lineage>
        <taxon>Bacteria</taxon>
        <taxon>Pseudomonadati</taxon>
        <taxon>Pseudomonadota</taxon>
        <taxon>Alphaproteobacteria</taxon>
        <taxon>Rhodobacterales</taxon>
        <taxon>Paracoccaceae</taxon>
        <taxon>Pacificitalea</taxon>
    </lineage>
</organism>
<dbReference type="Pfam" id="PF02798">
    <property type="entry name" value="GST_N"/>
    <property type="match status" value="1"/>
</dbReference>
<dbReference type="InterPro" id="IPR040079">
    <property type="entry name" value="Glutathione_S-Trfase"/>
</dbReference>
<comment type="similarity">
    <text evidence="1">Belongs to the GST superfamily.</text>
</comment>
<dbReference type="SFLD" id="SFLDG00358">
    <property type="entry name" value="Main_(cytGST)"/>
    <property type="match status" value="1"/>
</dbReference>
<name>A0A291M4N2_9RHOB</name>
<evidence type="ECO:0000313" key="5">
    <source>
        <dbReference type="Proteomes" id="UP000219050"/>
    </source>
</evidence>
<dbReference type="InterPro" id="IPR036282">
    <property type="entry name" value="Glutathione-S-Trfase_C_sf"/>
</dbReference>
<dbReference type="PANTHER" id="PTHR44051:SF8">
    <property type="entry name" value="GLUTATHIONE S-TRANSFERASE GSTA"/>
    <property type="match status" value="1"/>
</dbReference>
<dbReference type="Pfam" id="PF00043">
    <property type="entry name" value="GST_C"/>
    <property type="match status" value="1"/>
</dbReference>
<dbReference type="SUPFAM" id="SSF52833">
    <property type="entry name" value="Thioredoxin-like"/>
    <property type="match status" value="1"/>
</dbReference>
<dbReference type="SUPFAM" id="SSF47616">
    <property type="entry name" value="GST C-terminal domain-like"/>
    <property type="match status" value="1"/>
</dbReference>
<reference evidence="4 5" key="1">
    <citation type="submission" date="2017-05" db="EMBL/GenBank/DDBJ databases">
        <title>Comparative genomic and metabolic analysis of manganese-oxidizing mechanisms in Celeribater manganoxidans DY25T: its adaption to the environment of polymetallic nodule.</title>
        <authorList>
            <person name="Wang X."/>
        </authorList>
    </citation>
    <scope>NUCLEOTIDE SEQUENCE [LARGE SCALE GENOMIC DNA]</scope>
    <source>
        <strain evidence="4 5">DY25</strain>
        <plasmid evidence="5">pdy25-c</plasmid>
    </source>
</reference>
<evidence type="ECO:0000259" key="3">
    <source>
        <dbReference type="PROSITE" id="PS50405"/>
    </source>
</evidence>
<protein>
    <recommendedName>
        <fullName evidence="6">Glutathione S-transferase</fullName>
    </recommendedName>
</protein>
<dbReference type="CDD" id="cd00570">
    <property type="entry name" value="GST_N_family"/>
    <property type="match status" value="1"/>
</dbReference>
<accession>A0A291M4N2</accession>
<dbReference type="PROSITE" id="PS50404">
    <property type="entry name" value="GST_NTER"/>
    <property type="match status" value="1"/>
</dbReference>
<dbReference type="EMBL" id="CP021407">
    <property type="protein sequence ID" value="ATI43864.1"/>
    <property type="molecule type" value="Genomic_DNA"/>
</dbReference>
<dbReference type="InterPro" id="IPR004045">
    <property type="entry name" value="Glutathione_S-Trfase_N"/>
</dbReference>
<dbReference type="InterPro" id="IPR010987">
    <property type="entry name" value="Glutathione-S-Trfase_C-like"/>
</dbReference>
<feature type="domain" description="GST C-terminal" evidence="3">
    <location>
        <begin position="86"/>
        <end position="252"/>
    </location>
</feature>
<geneLocation type="plasmid" evidence="5">
    <name>pdy25-c</name>
</geneLocation>
<dbReference type="Gene3D" id="3.40.30.10">
    <property type="entry name" value="Glutaredoxin"/>
    <property type="match status" value="1"/>
</dbReference>
<dbReference type="RefSeq" id="WP_088664466.1">
    <property type="nucleotide sequence ID" value="NZ_CP021407.1"/>
</dbReference>
<sequence>MLTLYHAGNSVCSIKARLALEEAETEWTSAEIDLGAGEQFAPDYLRLNRAGVVPTLIDGDRVLTESSIIIDYVCSIATNTSLIPADPYEAARARHWGLRGLAMHAAVNTVSFASFGRLGLLKKSPEEREQFYAQMPDPEAATKRRDLVDNGVASPRVEGAMRTLRTMVKDIDTQLAGRPWLAGAEFSLADIAVAAYVYRSECVGLSTLWSDLPEMTEWWARLRARPAWDRTVGPWVNEALLARMDEEGRRAFDGVVADYLAA</sequence>
<proteinExistence type="inferred from homology"/>
<gene>
    <name evidence="4" type="ORF">CBW24_17140</name>
</gene>
<dbReference type="PANTHER" id="PTHR44051">
    <property type="entry name" value="GLUTATHIONE S-TRANSFERASE-RELATED"/>
    <property type="match status" value="1"/>
</dbReference>
<dbReference type="AlphaFoldDB" id="A0A291M4N2"/>
<dbReference type="SFLD" id="SFLDS00019">
    <property type="entry name" value="Glutathione_Transferase_(cytos"/>
    <property type="match status" value="1"/>
</dbReference>
<keyword evidence="5" id="KW-1185">Reference proteome</keyword>
<evidence type="ECO:0000259" key="2">
    <source>
        <dbReference type="PROSITE" id="PS50404"/>
    </source>
</evidence>
<dbReference type="InterPro" id="IPR004046">
    <property type="entry name" value="GST_C"/>
</dbReference>
<dbReference type="PROSITE" id="PS50405">
    <property type="entry name" value="GST_CTER"/>
    <property type="match status" value="1"/>
</dbReference>
<evidence type="ECO:0000313" key="4">
    <source>
        <dbReference type="EMBL" id="ATI43864.1"/>
    </source>
</evidence>
<evidence type="ECO:0008006" key="6">
    <source>
        <dbReference type="Google" id="ProtNLM"/>
    </source>
</evidence>
<dbReference type="OrthoDB" id="9810080at2"/>
<dbReference type="Proteomes" id="UP000219050">
    <property type="component" value="Plasmid pDY25-C"/>
</dbReference>